<feature type="region of interest" description="VHIID" evidence="3">
    <location>
        <begin position="278"/>
        <end position="343"/>
    </location>
</feature>
<evidence type="ECO:0000256" key="1">
    <source>
        <dbReference type="ARBA" id="ARBA00023015"/>
    </source>
</evidence>
<evidence type="ECO:0000313" key="5">
    <source>
        <dbReference type="EMBL" id="CAA0829781.1"/>
    </source>
</evidence>
<keyword evidence="6" id="KW-1185">Reference proteome</keyword>
<proteinExistence type="inferred from homology"/>
<comment type="caution">
    <text evidence="5">The sequence shown here is derived from an EMBL/GenBank/DDBJ whole genome shotgun (WGS) entry which is preliminary data.</text>
</comment>
<comment type="caution">
    <text evidence="3">Lacks conserved residue(s) required for the propagation of feature annotation.</text>
</comment>
<feature type="region of interest" description="Leucine repeat I (LRI)" evidence="3">
    <location>
        <begin position="199"/>
        <end position="259"/>
    </location>
</feature>
<feature type="compositionally biased region" description="Polar residues" evidence="4">
    <location>
        <begin position="130"/>
        <end position="152"/>
    </location>
</feature>
<protein>
    <submittedName>
        <fullName evidence="5">Scarecrow-like protein 9</fullName>
    </submittedName>
</protein>
<keyword evidence="2" id="KW-0804">Transcription</keyword>
<name>A0A9N7N9J9_STRHE</name>
<reference evidence="5" key="1">
    <citation type="submission" date="2019-12" db="EMBL/GenBank/DDBJ databases">
        <authorList>
            <person name="Scholes J."/>
        </authorList>
    </citation>
    <scope>NUCLEOTIDE SEQUENCE</scope>
</reference>
<dbReference type="PANTHER" id="PTHR31636">
    <property type="entry name" value="OSJNBA0084A10.13 PROTEIN-RELATED"/>
    <property type="match status" value="1"/>
</dbReference>
<evidence type="ECO:0000256" key="2">
    <source>
        <dbReference type="ARBA" id="ARBA00023163"/>
    </source>
</evidence>
<dbReference type="Proteomes" id="UP001153555">
    <property type="component" value="Unassembled WGS sequence"/>
</dbReference>
<gene>
    <name evidence="5" type="ORF">SHERM_25298</name>
</gene>
<dbReference type="AlphaFoldDB" id="A0A9N7N9J9"/>
<dbReference type="OrthoDB" id="1750403at2759"/>
<evidence type="ECO:0000313" key="6">
    <source>
        <dbReference type="Proteomes" id="UP001153555"/>
    </source>
</evidence>
<accession>A0A9N7N9J9</accession>
<feature type="region of interest" description="Leucine repeat II (LRII)" evidence="3">
    <location>
        <begin position="359"/>
        <end position="391"/>
    </location>
</feature>
<feature type="region of interest" description="Disordered" evidence="4">
    <location>
        <begin position="129"/>
        <end position="159"/>
    </location>
</feature>
<evidence type="ECO:0000256" key="4">
    <source>
        <dbReference type="SAM" id="MobiDB-lite"/>
    </source>
</evidence>
<sequence>MQNQSTVEYSDLEVGNEPTWEITSSVGKVVYKNPFQEQNARGIHVMLGQAFRNENGDNHRSCDSPGEILRYIDQVLMEDDLEGPTNTLQESSDFKAKMKLFYEVLGQTYPPSPQQQEDLAPHNQCDVTEPSCQNPKKVTNTTANNVEKNSSPGAKGNSIEKNLVDYMTDLKISASKRMEKYEVKGRPSRKKQNTKEEVIEFTDLLITCAQSISSGDHRSSKELLRNIRKHASPYGDSNQRMAYYFANGLEARMNGTGSQIYKSLVNERKDPSDYLRAFFMSLVSSSLFNIPNLVLNKLIVVKSEKASRVHIIEFGTFYGFQWPALIRRLSKREGGPPKLKITGVDFPHSGPWPCEQAGETGRRLAMYAEMFSVPFEYNAISQSWGSVRIEDLKMEEGEFVFVKCVHVSKNLPTEEVEGESPRSMFLDLVKRINPDIFLHGVLNVIACEGPDRVERPKTYRQWHVRHTKAGFVMVPFGSDLTSMVRERVRKFYHREFLISEDGLWLLLGWRGRTVSAVSCWQPAREI</sequence>
<feature type="region of interest" description="SAW" evidence="3">
    <location>
        <begin position="446"/>
        <end position="521"/>
    </location>
</feature>
<dbReference type="PROSITE" id="PS50985">
    <property type="entry name" value="GRAS"/>
    <property type="match status" value="1"/>
</dbReference>
<dbReference type="Pfam" id="PF03514">
    <property type="entry name" value="GRAS"/>
    <property type="match status" value="2"/>
</dbReference>
<keyword evidence="1" id="KW-0805">Transcription regulation</keyword>
<organism evidence="5 6">
    <name type="scientific">Striga hermonthica</name>
    <name type="common">Purple witchweed</name>
    <name type="synonym">Buchnera hermonthica</name>
    <dbReference type="NCBI Taxonomy" id="68872"/>
    <lineage>
        <taxon>Eukaryota</taxon>
        <taxon>Viridiplantae</taxon>
        <taxon>Streptophyta</taxon>
        <taxon>Embryophyta</taxon>
        <taxon>Tracheophyta</taxon>
        <taxon>Spermatophyta</taxon>
        <taxon>Magnoliopsida</taxon>
        <taxon>eudicotyledons</taxon>
        <taxon>Gunneridae</taxon>
        <taxon>Pentapetalae</taxon>
        <taxon>asterids</taxon>
        <taxon>lamiids</taxon>
        <taxon>Lamiales</taxon>
        <taxon>Orobanchaceae</taxon>
        <taxon>Buchnereae</taxon>
        <taxon>Striga</taxon>
    </lineage>
</organism>
<comment type="similarity">
    <text evidence="3">Belongs to the GRAS family.</text>
</comment>
<evidence type="ECO:0000256" key="3">
    <source>
        <dbReference type="PROSITE-ProRule" id="PRU01191"/>
    </source>
</evidence>
<dbReference type="InterPro" id="IPR005202">
    <property type="entry name" value="TF_GRAS"/>
</dbReference>
<dbReference type="EMBL" id="CACSLK010027789">
    <property type="protein sequence ID" value="CAA0829781.1"/>
    <property type="molecule type" value="Genomic_DNA"/>
</dbReference>